<dbReference type="EMBL" id="JACJQT010000052">
    <property type="protein sequence ID" value="MBD2280131.1"/>
    <property type="molecule type" value="Genomic_DNA"/>
</dbReference>
<protein>
    <submittedName>
        <fullName evidence="1">Class I SAM-dependent methyltransferase</fullName>
    </submittedName>
</protein>
<evidence type="ECO:0000313" key="2">
    <source>
        <dbReference type="Proteomes" id="UP000606721"/>
    </source>
</evidence>
<keyword evidence="1" id="KW-0808">Transferase</keyword>
<dbReference type="Proteomes" id="UP000606721">
    <property type="component" value="Unassembled WGS sequence"/>
</dbReference>
<sequence length="277" mass="31754">MNYKHFFKNNLLRKISEITTFRQYPIWIDGASFTLAGTEFFMTHNPEDLKRLQTTEERFLLGKTRNLVTNTVAMRDSESIKQIVDIGIYKGGSIALYALLFSPLKLVGIEYSTEPVEPLDKFITKNGLRRQVSTYYGVNQADSKRLIQIVDAEFGGVQLDLVIDDASHYYAETRSSFETLFPMLRPGGIYIIEDWGWAHWAGDEWQNSKYFPASSPSLTNLLIEISMLCASRPDLVASLQVEHSVITVRRGNAQFEAEEFKLEQQYLNRGNKFEPII</sequence>
<keyword evidence="1" id="KW-0489">Methyltransferase</keyword>
<evidence type="ECO:0000313" key="1">
    <source>
        <dbReference type="EMBL" id="MBD2280131.1"/>
    </source>
</evidence>
<dbReference type="CDD" id="cd02440">
    <property type="entry name" value="AdoMet_MTases"/>
    <property type="match status" value="1"/>
</dbReference>
<dbReference type="SUPFAM" id="SSF53335">
    <property type="entry name" value="S-adenosyl-L-methionine-dependent methyltransferases"/>
    <property type="match status" value="1"/>
</dbReference>
<organism evidence="1 2">
    <name type="scientific">Aphanizomenon flos-aquae FACHB-1040</name>
    <dbReference type="NCBI Taxonomy" id="2692887"/>
    <lineage>
        <taxon>Bacteria</taxon>
        <taxon>Bacillati</taxon>
        <taxon>Cyanobacteriota</taxon>
        <taxon>Cyanophyceae</taxon>
        <taxon>Nostocales</taxon>
        <taxon>Aphanizomenonaceae</taxon>
        <taxon>Aphanizomenon</taxon>
    </lineage>
</organism>
<reference evidence="1 2" key="1">
    <citation type="journal article" date="2020" name="ISME J.">
        <title>Comparative genomics reveals insights into cyanobacterial evolution and habitat adaptation.</title>
        <authorList>
            <person name="Chen M.Y."/>
            <person name="Teng W.K."/>
            <person name="Zhao L."/>
            <person name="Hu C.X."/>
            <person name="Zhou Y.K."/>
            <person name="Han B.P."/>
            <person name="Song L.R."/>
            <person name="Shu W.S."/>
        </authorList>
    </citation>
    <scope>NUCLEOTIDE SEQUENCE [LARGE SCALE GENOMIC DNA]</scope>
    <source>
        <strain evidence="1 2">FACHB-1040</strain>
    </source>
</reference>
<proteinExistence type="predicted"/>
<dbReference type="Gene3D" id="3.40.50.150">
    <property type="entry name" value="Vaccinia Virus protein VP39"/>
    <property type="match status" value="1"/>
</dbReference>
<name>A0ABR8C277_APHFL</name>
<dbReference type="RefSeq" id="WP_190383795.1">
    <property type="nucleotide sequence ID" value="NZ_JACJQT010000052.1"/>
</dbReference>
<keyword evidence="2" id="KW-1185">Reference proteome</keyword>
<dbReference type="Pfam" id="PF13578">
    <property type="entry name" value="Methyltransf_24"/>
    <property type="match status" value="1"/>
</dbReference>
<gene>
    <name evidence="1" type="ORF">H6F99_18145</name>
</gene>
<dbReference type="InterPro" id="IPR029063">
    <property type="entry name" value="SAM-dependent_MTases_sf"/>
</dbReference>
<comment type="caution">
    <text evidence="1">The sequence shown here is derived from an EMBL/GenBank/DDBJ whole genome shotgun (WGS) entry which is preliminary data.</text>
</comment>
<dbReference type="GO" id="GO:0032259">
    <property type="term" value="P:methylation"/>
    <property type="evidence" value="ECO:0007669"/>
    <property type="project" value="UniProtKB-KW"/>
</dbReference>
<accession>A0ABR8C277</accession>
<dbReference type="GO" id="GO:0008168">
    <property type="term" value="F:methyltransferase activity"/>
    <property type="evidence" value="ECO:0007669"/>
    <property type="project" value="UniProtKB-KW"/>
</dbReference>